<evidence type="ECO:0000313" key="1">
    <source>
        <dbReference type="EMBL" id="GFY78182.1"/>
    </source>
</evidence>
<proteinExistence type="predicted"/>
<keyword evidence="2" id="KW-1185">Reference proteome</keyword>
<dbReference type="AlphaFoldDB" id="A0A8X6YX23"/>
<evidence type="ECO:0000313" key="2">
    <source>
        <dbReference type="Proteomes" id="UP000886998"/>
    </source>
</evidence>
<gene>
    <name evidence="1" type="ORF">TNIN_127121</name>
</gene>
<dbReference type="EMBL" id="BMAV01022852">
    <property type="protein sequence ID" value="GFY78182.1"/>
    <property type="molecule type" value="Genomic_DNA"/>
</dbReference>
<name>A0A8X6YX23_9ARAC</name>
<dbReference type="Proteomes" id="UP000886998">
    <property type="component" value="Unassembled WGS sequence"/>
</dbReference>
<comment type="caution">
    <text evidence="1">The sequence shown here is derived from an EMBL/GenBank/DDBJ whole genome shotgun (WGS) entry which is preliminary data.</text>
</comment>
<sequence length="99" mass="10498">MVKNVSPDLFTSKLIRPIDVSSKGANTSGVFTKGYLFEPDDDPFLPDHSASLPRLPPSRDSGVIVKDRGDQVVGQRVLISPADTSESSISVAGSAVVEK</sequence>
<organism evidence="1 2">
    <name type="scientific">Trichonephila inaurata madagascariensis</name>
    <dbReference type="NCBI Taxonomy" id="2747483"/>
    <lineage>
        <taxon>Eukaryota</taxon>
        <taxon>Metazoa</taxon>
        <taxon>Ecdysozoa</taxon>
        <taxon>Arthropoda</taxon>
        <taxon>Chelicerata</taxon>
        <taxon>Arachnida</taxon>
        <taxon>Araneae</taxon>
        <taxon>Araneomorphae</taxon>
        <taxon>Entelegynae</taxon>
        <taxon>Araneoidea</taxon>
        <taxon>Nephilidae</taxon>
        <taxon>Trichonephila</taxon>
        <taxon>Trichonephila inaurata</taxon>
    </lineage>
</organism>
<reference evidence="1" key="1">
    <citation type="submission" date="2020-08" db="EMBL/GenBank/DDBJ databases">
        <title>Multicomponent nature underlies the extraordinary mechanical properties of spider dragline silk.</title>
        <authorList>
            <person name="Kono N."/>
            <person name="Nakamura H."/>
            <person name="Mori M."/>
            <person name="Yoshida Y."/>
            <person name="Ohtoshi R."/>
            <person name="Malay A.D."/>
            <person name="Moran D.A.P."/>
            <person name="Tomita M."/>
            <person name="Numata K."/>
            <person name="Arakawa K."/>
        </authorList>
    </citation>
    <scope>NUCLEOTIDE SEQUENCE</scope>
</reference>
<accession>A0A8X6YX23</accession>
<protein>
    <submittedName>
        <fullName evidence="1">Uncharacterized protein</fullName>
    </submittedName>
</protein>